<proteinExistence type="predicted"/>
<gene>
    <name evidence="1" type="ORF">CNLFYP112_00730</name>
</gene>
<reference evidence="1" key="1">
    <citation type="submission" date="2019-11" db="EMBL/GenBank/DDBJ databases">
        <authorList>
            <person name="Feng L."/>
        </authorList>
    </citation>
    <scope>NUCLEOTIDE SEQUENCE</scope>
    <source>
        <strain evidence="1">CnexileLFYP112</strain>
    </source>
</reference>
<dbReference type="EMBL" id="CACRTG010000046">
    <property type="protein sequence ID" value="VYT38086.1"/>
    <property type="molecule type" value="Genomic_DNA"/>
</dbReference>
<accession>A0A6N2WFU9</accession>
<sequence length="46" mass="5630">MENTEKWVEKYKETMDKNKPSEKLMEQTLELMKHEIDSQRKGKKKC</sequence>
<protein>
    <submittedName>
        <fullName evidence="1">Uncharacterized protein</fullName>
    </submittedName>
</protein>
<evidence type="ECO:0000313" key="1">
    <source>
        <dbReference type="EMBL" id="VYT38086.1"/>
    </source>
</evidence>
<organism evidence="1">
    <name type="scientific">[Clostridium] nexile</name>
    <dbReference type="NCBI Taxonomy" id="29361"/>
    <lineage>
        <taxon>Bacteria</taxon>
        <taxon>Bacillati</taxon>
        <taxon>Bacillota</taxon>
        <taxon>Clostridia</taxon>
        <taxon>Lachnospirales</taxon>
        <taxon>Lachnospiraceae</taxon>
        <taxon>Tyzzerella</taxon>
    </lineage>
</organism>
<dbReference type="AlphaFoldDB" id="A0A6N2WFU9"/>
<name>A0A6N2WFU9_9FIRM</name>